<dbReference type="SUPFAM" id="SSF52980">
    <property type="entry name" value="Restriction endonuclease-like"/>
    <property type="match status" value="1"/>
</dbReference>
<organism evidence="3 4">
    <name type="scientific">Campylobacter hyointestinalis</name>
    <dbReference type="NCBI Taxonomy" id="198"/>
    <lineage>
        <taxon>Bacteria</taxon>
        <taxon>Pseudomonadati</taxon>
        <taxon>Campylobacterota</taxon>
        <taxon>Epsilonproteobacteria</taxon>
        <taxon>Campylobacterales</taxon>
        <taxon>Campylobacteraceae</taxon>
        <taxon>Campylobacter</taxon>
    </lineage>
</organism>
<gene>
    <name evidence="3" type="ORF">YZ82_07385</name>
</gene>
<proteinExistence type="predicted"/>
<dbReference type="InterPro" id="IPR007560">
    <property type="entry name" value="Restrct_endonuc_IV_Mrr"/>
</dbReference>
<dbReference type="Proteomes" id="UP000321812">
    <property type="component" value="Unassembled WGS sequence"/>
</dbReference>
<dbReference type="GO" id="GO:0009307">
    <property type="term" value="P:DNA restriction-modification system"/>
    <property type="evidence" value="ECO:0007669"/>
    <property type="project" value="InterPro"/>
</dbReference>
<reference evidence="3 4" key="1">
    <citation type="submission" date="2019-07" db="EMBL/GenBank/DDBJ databases">
        <title>Rapid identification of Enteric Bacteria from Whole Genome Sequences (WGS) using Average Nucleotide Identity (ANI).</title>
        <authorList>
            <person name="Lane C."/>
        </authorList>
    </citation>
    <scope>NUCLEOTIDE SEQUENCE [LARGE SCALE GENOMIC DNA]</scope>
    <source>
        <strain evidence="3 4">D2411</strain>
    </source>
</reference>
<dbReference type="Gene3D" id="3.40.1350.10">
    <property type="match status" value="1"/>
</dbReference>
<dbReference type="RefSeq" id="WP_147497498.1">
    <property type="nucleotide sequence ID" value="NZ_VOAP01000020.1"/>
</dbReference>
<dbReference type="InterPro" id="IPR011335">
    <property type="entry name" value="Restrct_endonuc-II-like"/>
</dbReference>
<accession>A0A562XAS0</accession>
<dbReference type="AlphaFoldDB" id="A0A562XAS0"/>
<evidence type="ECO:0000256" key="1">
    <source>
        <dbReference type="SAM" id="Coils"/>
    </source>
</evidence>
<name>A0A562XAS0_CAMHY</name>
<dbReference type="GO" id="GO:0003677">
    <property type="term" value="F:DNA binding"/>
    <property type="evidence" value="ECO:0007669"/>
    <property type="project" value="InterPro"/>
</dbReference>
<dbReference type="InterPro" id="IPR011856">
    <property type="entry name" value="tRNA_endonuc-like_dom_sf"/>
</dbReference>
<evidence type="ECO:0000313" key="3">
    <source>
        <dbReference type="EMBL" id="TWO19244.1"/>
    </source>
</evidence>
<feature type="coiled-coil region" evidence="1">
    <location>
        <begin position="23"/>
        <end position="50"/>
    </location>
</feature>
<keyword evidence="1" id="KW-0175">Coiled coil</keyword>
<sequence length="167" mass="19857">MVEYIICFCLGSILTSGYFYIEIKKLNKQKEQEKIEKEKYIEELKQANIDKGIKYEFQIGRHFKGLGYKIYMKGINEGKKDMGIDIIAYKDKEVLLIQCKNSIYPLKQDIIRKFIGDCHMYEKENNKYLNNKIIKRVIVSNSNIDKGCELYFQQHKVECNFLQIKEN</sequence>
<dbReference type="EMBL" id="VOAP01000020">
    <property type="protein sequence ID" value="TWO19244.1"/>
    <property type="molecule type" value="Genomic_DNA"/>
</dbReference>
<dbReference type="GO" id="GO:0004519">
    <property type="term" value="F:endonuclease activity"/>
    <property type="evidence" value="ECO:0007669"/>
    <property type="project" value="UniProtKB-KW"/>
</dbReference>
<protein>
    <submittedName>
        <fullName evidence="3">Restriction endonuclease</fullName>
    </submittedName>
</protein>
<keyword evidence="3" id="KW-0378">Hydrolase</keyword>
<feature type="domain" description="Restriction endonuclease type IV Mrr" evidence="2">
    <location>
        <begin position="59"/>
        <end position="152"/>
    </location>
</feature>
<comment type="caution">
    <text evidence="3">The sequence shown here is derived from an EMBL/GenBank/DDBJ whole genome shotgun (WGS) entry which is preliminary data.</text>
</comment>
<keyword evidence="3" id="KW-0540">Nuclease</keyword>
<evidence type="ECO:0000313" key="4">
    <source>
        <dbReference type="Proteomes" id="UP000321812"/>
    </source>
</evidence>
<evidence type="ECO:0000259" key="2">
    <source>
        <dbReference type="Pfam" id="PF04471"/>
    </source>
</evidence>
<keyword evidence="3" id="KW-0255">Endonuclease</keyword>
<dbReference type="Pfam" id="PF04471">
    <property type="entry name" value="Mrr_cat"/>
    <property type="match status" value="1"/>
</dbReference>